<dbReference type="Gene3D" id="3.40.630.10">
    <property type="entry name" value="Zn peptidases"/>
    <property type="match status" value="1"/>
</dbReference>
<dbReference type="EMBL" id="PIUM01000038">
    <property type="protein sequence ID" value="PKU22098.1"/>
    <property type="molecule type" value="Genomic_DNA"/>
</dbReference>
<dbReference type="InterPro" id="IPR021259">
    <property type="entry name" value="DUF2817"/>
</dbReference>
<dbReference type="CDD" id="cd06233">
    <property type="entry name" value="M14-like"/>
    <property type="match status" value="1"/>
</dbReference>
<dbReference type="Pfam" id="PF10994">
    <property type="entry name" value="DUF2817"/>
    <property type="match status" value="1"/>
</dbReference>
<gene>
    <name evidence="1" type="ORF">CWS72_23585</name>
</gene>
<protein>
    <submittedName>
        <fullName evidence="1">DUF2817 domain-containing protein</fullName>
    </submittedName>
</protein>
<sequence>MSADPDYWSCFSADYPGARRKFRTAADALGAEVTAYVHPTAHGPAGEELVIDVARVGPRSASRILLMVSGTHGLEGAAGSAIQVAWLTSVGKTLPENVGVVLLHGLNPYGFAHTTRTTERNVDLNRNFIDHTAPPPENSRYAELHPHLVPDEWTETSLTAAADALERFRAVHGDDAWFNVLARGQYTHPEGVMYGGTERAWSNVTLQMIIDDHLHSAEKVAFIDWHTGIGDHGEPFFLCFHEENSPSQERAALWWGEDRVKGQRPHGLARPDYQGLVFHGVARFLGDRPMVGAVIEFGTRGRDTGLATRLDQWLRFKAPKSSRPDTERDAMLRADVIDALVPTSSVWRRSVIRHGCSITTQTIAGLADW</sequence>
<dbReference type="RefSeq" id="WP_101253102.1">
    <property type="nucleotide sequence ID" value="NZ_PIUM01000038.1"/>
</dbReference>
<dbReference type="AlphaFoldDB" id="A0A2N3PNX1"/>
<evidence type="ECO:0000313" key="2">
    <source>
        <dbReference type="Proteomes" id="UP000233293"/>
    </source>
</evidence>
<reference evidence="2" key="1">
    <citation type="submission" date="2017-12" db="EMBL/GenBank/DDBJ databases">
        <title>Draft genome sequence of Telmatospirillum siberiense 26-4b1T, an acidotolerant peatland alphaproteobacterium potentially involved in sulfur cycling.</title>
        <authorList>
            <person name="Hausmann B."/>
            <person name="Pjevac P."/>
            <person name="Schreck K."/>
            <person name="Herbold C.W."/>
            <person name="Daims H."/>
            <person name="Wagner M."/>
            <person name="Pester M."/>
            <person name="Loy A."/>
        </authorList>
    </citation>
    <scope>NUCLEOTIDE SEQUENCE [LARGE SCALE GENOMIC DNA]</scope>
    <source>
        <strain evidence="2">26-4b1</strain>
    </source>
</reference>
<comment type="caution">
    <text evidence="1">The sequence shown here is derived from an EMBL/GenBank/DDBJ whole genome shotgun (WGS) entry which is preliminary data.</text>
</comment>
<proteinExistence type="predicted"/>
<dbReference type="OrthoDB" id="4014363at2"/>
<name>A0A2N3PNX1_9PROT</name>
<keyword evidence="2" id="KW-1185">Reference proteome</keyword>
<dbReference type="SUPFAM" id="SSF53187">
    <property type="entry name" value="Zn-dependent exopeptidases"/>
    <property type="match status" value="1"/>
</dbReference>
<dbReference type="Proteomes" id="UP000233293">
    <property type="component" value="Unassembled WGS sequence"/>
</dbReference>
<accession>A0A2N3PNX1</accession>
<organism evidence="1 2">
    <name type="scientific">Telmatospirillum siberiense</name>
    <dbReference type="NCBI Taxonomy" id="382514"/>
    <lineage>
        <taxon>Bacteria</taxon>
        <taxon>Pseudomonadati</taxon>
        <taxon>Pseudomonadota</taxon>
        <taxon>Alphaproteobacteria</taxon>
        <taxon>Rhodospirillales</taxon>
        <taxon>Rhodospirillaceae</taxon>
        <taxon>Telmatospirillum</taxon>
    </lineage>
</organism>
<evidence type="ECO:0000313" key="1">
    <source>
        <dbReference type="EMBL" id="PKU22098.1"/>
    </source>
</evidence>